<gene>
    <name evidence="2" type="ORF">CRN84_18305</name>
</gene>
<dbReference type="EMBL" id="PDDX01000001">
    <property type="protein sequence ID" value="PHI31151.1"/>
    <property type="molecule type" value="Genomic_DNA"/>
</dbReference>
<proteinExistence type="predicted"/>
<dbReference type="Pfam" id="PF02368">
    <property type="entry name" value="Big_2"/>
    <property type="match status" value="1"/>
</dbReference>
<dbReference type="InterPro" id="IPR058008">
    <property type="entry name" value="Gp26_C"/>
</dbReference>
<evidence type="ECO:0000313" key="2">
    <source>
        <dbReference type="EMBL" id="PHI31151.1"/>
    </source>
</evidence>
<keyword evidence="3" id="KW-1185">Reference proteome</keyword>
<dbReference type="Gene3D" id="2.60.40.1080">
    <property type="match status" value="2"/>
</dbReference>
<name>A0A2C6DQQ9_9GAMM</name>
<dbReference type="STRING" id="1111728.GCA_000427805_03720"/>
<dbReference type="Pfam" id="PF25670">
    <property type="entry name" value="Phage_tail_C_2"/>
    <property type="match status" value="1"/>
</dbReference>
<dbReference type="InterPro" id="IPR008964">
    <property type="entry name" value="Invasin/intimin_cell_adhesion"/>
</dbReference>
<protein>
    <recommendedName>
        <fullName evidence="1">BIG2 domain-containing protein</fullName>
    </recommendedName>
</protein>
<feature type="domain" description="BIG2" evidence="1">
    <location>
        <begin position="567"/>
        <end position="645"/>
    </location>
</feature>
<dbReference type="InterPro" id="IPR037053">
    <property type="entry name" value="Phage_tail_collar_dom_sf"/>
</dbReference>
<dbReference type="InterPro" id="IPR011083">
    <property type="entry name" value="Phage_tail_collar_dom"/>
</dbReference>
<dbReference type="SUPFAM" id="SSF88874">
    <property type="entry name" value="Receptor-binding domain of short tail fibre protein gp12"/>
    <property type="match status" value="1"/>
</dbReference>
<organism evidence="2 3">
    <name type="scientific">Budvicia aquatica</name>
    <dbReference type="NCBI Taxonomy" id="82979"/>
    <lineage>
        <taxon>Bacteria</taxon>
        <taxon>Pseudomonadati</taxon>
        <taxon>Pseudomonadota</taxon>
        <taxon>Gammaproteobacteria</taxon>
        <taxon>Enterobacterales</taxon>
        <taxon>Budviciaceae</taxon>
        <taxon>Budvicia</taxon>
    </lineage>
</organism>
<sequence>MNLGFGNNIKSALAADITATQTLITVMPGTGVLFAKTLQPDPDLKNPSYDLPLYSKLTLTDEWETVFEICHLISVNRDTLTVIRGQENTTAKGWVLNDVVSNFATRGSENTFVQVEDLQNGKYSSSIAGGTANGLTASIPSTFFVNGGDTFALRVPLLITPKYTNTGGCTLQLTVSGRLISNYPLYKGNKINLAAGDIVAGSPFMVVFDTANLCFKMVSPETTQGIINQYLHYGAPEWSPAVAPYDAGTVVHHNGTYYVSLVDNNNATPGTDTTRWQLFIYRRATQTEATDGTNPNLIITPPVLKGLFNVSGVPVGTIVAWGSTVPPAGWIEANGQAFNTTTNPKLAAVYRTGRVPDMRGRFIKGWDGSVEVGRLENATDLNHYHLMGRMALNSGDGGDDAYFIFRNGQWPDDAYPSRGVFGDLQQARSVTLPSGMVGQVLSTGNPVKLSDNSARMPAPVPANIALMYIVKTDGGEPIPPVPTPTNIIITPSSLNLGVGQTRSFSAQVMPSDLAAQYPVSWISTNTAVGTIHSSTGLFNGIGSGETDVIATISSGLSVSVRVRVDILLTSILLADIPNQTVGDNYQLQVTKTPSNATEILTYASTNNAVANVLETGALVSGGGGTATISVTGLLSGKTSSKTVNVTATPVVESYLKIANNFSEISPTNSVVARKNLYLGTAAVKDAGVAAGNLMAVGAFGGPTGDYRFFGTSNAETTKDWNTLLPGVFQYGLQKRAGLSGNDPSFAKEGDKHYALTLGDSVANIYQTQLALPRAEMNQNASIGFRCNGRNGWQPWVEILTSINTTVDANGFIKKASPIVQLKGDGSCHLNDGSQGVTTERLSEGVYRLSGLVMGFYSDGAWDISVPKDDNDLSPIWVDSVVEATGDIIVKTYHRTYPDAPVFARNNLDGYKDGDPIDIPVGRWVDLRVQVYRDDIEELPVDEIIDVTE</sequence>
<dbReference type="Pfam" id="PF07484">
    <property type="entry name" value="Collar"/>
    <property type="match status" value="1"/>
</dbReference>
<dbReference type="InterPro" id="IPR003343">
    <property type="entry name" value="Big_2"/>
</dbReference>
<dbReference type="OrthoDB" id="6455886at2"/>
<dbReference type="Gene3D" id="3.90.1340.10">
    <property type="entry name" value="Phage tail collar domain"/>
    <property type="match status" value="1"/>
</dbReference>
<evidence type="ECO:0000313" key="3">
    <source>
        <dbReference type="Proteomes" id="UP000224974"/>
    </source>
</evidence>
<reference evidence="3" key="1">
    <citation type="submission" date="2017-09" db="EMBL/GenBank/DDBJ databases">
        <title>FDA dAtabase for Regulatory Grade micrObial Sequences (FDA-ARGOS): Supporting development and validation of Infectious Disease Dx tests.</title>
        <authorList>
            <person name="Minogue T."/>
            <person name="Wolcott M."/>
            <person name="Wasieloski L."/>
            <person name="Aguilar W."/>
            <person name="Moore D."/>
            <person name="Tallon L."/>
            <person name="Sadzewicz L."/>
            <person name="Ott S."/>
            <person name="Zhao X."/>
            <person name="Nagaraj S."/>
            <person name="Vavikolanu K."/>
            <person name="Aluvathingal J."/>
            <person name="Nadendla S."/>
            <person name="Sichtig H."/>
        </authorList>
    </citation>
    <scope>NUCLEOTIDE SEQUENCE [LARGE SCALE GENOMIC DNA]</scope>
    <source>
        <strain evidence="3">FDAARGOS_387</strain>
    </source>
</reference>
<dbReference type="RefSeq" id="WP_051323410.1">
    <property type="nucleotide sequence ID" value="NZ_PDDX01000001.1"/>
</dbReference>
<comment type="caution">
    <text evidence="2">The sequence shown here is derived from an EMBL/GenBank/DDBJ whole genome shotgun (WGS) entry which is preliminary data.</text>
</comment>
<accession>A0A2C6DQQ9</accession>
<dbReference type="SUPFAM" id="SSF49373">
    <property type="entry name" value="Invasin/intimin cell-adhesion fragments"/>
    <property type="match status" value="1"/>
</dbReference>
<feature type="domain" description="BIG2" evidence="1">
    <location>
        <begin position="483"/>
        <end position="562"/>
    </location>
</feature>
<dbReference type="SMART" id="SM00635">
    <property type="entry name" value="BID_2"/>
    <property type="match status" value="2"/>
</dbReference>
<evidence type="ECO:0000259" key="1">
    <source>
        <dbReference type="SMART" id="SM00635"/>
    </source>
</evidence>
<dbReference type="AlphaFoldDB" id="A0A2C6DQQ9"/>
<dbReference type="Proteomes" id="UP000224974">
    <property type="component" value="Unassembled WGS sequence"/>
</dbReference>